<dbReference type="GO" id="GO:0051604">
    <property type="term" value="P:protein maturation"/>
    <property type="evidence" value="ECO:0007669"/>
    <property type="project" value="TreeGrafter"/>
</dbReference>
<dbReference type="PANTHER" id="PTHR30149:SF0">
    <property type="entry name" value="HYDROGENASE MATURATION FACTOR HYPD"/>
    <property type="match status" value="1"/>
</dbReference>
<comment type="caution">
    <text evidence="5">The sequence shown here is derived from an EMBL/GenBank/DDBJ whole genome shotgun (WGS) entry which is preliminary data.</text>
</comment>
<evidence type="ECO:0000313" key="5">
    <source>
        <dbReference type="EMBL" id="NMP28894.1"/>
    </source>
</evidence>
<dbReference type="EMBL" id="JAADJU010000011">
    <property type="protein sequence ID" value="NMP28894.1"/>
    <property type="molecule type" value="Genomic_DNA"/>
</dbReference>
<evidence type="ECO:0000256" key="4">
    <source>
        <dbReference type="PIRNR" id="PIRNR005622"/>
    </source>
</evidence>
<reference evidence="5 6" key="2">
    <citation type="submission" date="2020-06" db="EMBL/GenBank/DDBJ databases">
        <title>Polyphasic characterization of a Rahnella strain isolated from tree sap.</title>
        <authorList>
            <person name="Kim I.S."/>
        </authorList>
    </citation>
    <scope>NUCLEOTIDE SEQUENCE [LARGE SCALE GENOMIC DNA]</scope>
    <source>
        <strain evidence="5 6">SAP-1</strain>
    </source>
</reference>
<protein>
    <recommendedName>
        <fullName evidence="4">Hydrogenase maturation factor</fullName>
    </recommendedName>
</protein>
<dbReference type="PIRSF" id="PIRSF005622">
    <property type="entry name" value="Hydrgn_mat_hypD"/>
    <property type="match status" value="1"/>
</dbReference>
<dbReference type="RefSeq" id="WP_169404781.1">
    <property type="nucleotide sequence ID" value="NZ_JAADJU010000011.1"/>
</dbReference>
<dbReference type="InterPro" id="IPR042244">
    <property type="entry name" value="HypD_2_sf"/>
</dbReference>
<evidence type="ECO:0000313" key="6">
    <source>
        <dbReference type="Proteomes" id="UP000585363"/>
    </source>
</evidence>
<evidence type="ECO:0000256" key="1">
    <source>
        <dbReference type="ARBA" id="ARBA00007888"/>
    </source>
</evidence>
<proteinExistence type="inferred from homology"/>
<dbReference type="PANTHER" id="PTHR30149">
    <property type="entry name" value="HYDROGENASE PROTEIN ASSEMBLY PROTEIN HYPD"/>
    <property type="match status" value="1"/>
</dbReference>
<accession>A0A848MSC7</accession>
<dbReference type="InterPro" id="IPR042243">
    <property type="entry name" value="HypD_1"/>
</dbReference>
<name>A0A848MSC7_9GAMM</name>
<dbReference type="Proteomes" id="UP000585363">
    <property type="component" value="Unassembled WGS sequence"/>
</dbReference>
<keyword evidence="6" id="KW-1185">Reference proteome</keyword>
<evidence type="ECO:0000256" key="2">
    <source>
        <dbReference type="ARBA" id="ARBA00022723"/>
    </source>
</evidence>
<dbReference type="GO" id="GO:0005506">
    <property type="term" value="F:iron ion binding"/>
    <property type="evidence" value="ECO:0007669"/>
    <property type="project" value="TreeGrafter"/>
</dbReference>
<dbReference type="AlphaFoldDB" id="A0A848MSC7"/>
<dbReference type="Gene3D" id="6.10.20.100">
    <property type="match status" value="1"/>
</dbReference>
<reference evidence="5 6" key="1">
    <citation type="submission" date="2020-01" db="EMBL/GenBank/DDBJ databases">
        <authorList>
            <person name="Lee S.D."/>
        </authorList>
    </citation>
    <scope>NUCLEOTIDE SEQUENCE [LARGE SCALE GENOMIC DNA]</scope>
    <source>
        <strain evidence="5 6">SAP-1</strain>
    </source>
</reference>
<dbReference type="Pfam" id="PF01924">
    <property type="entry name" value="HypD"/>
    <property type="match status" value="1"/>
</dbReference>
<dbReference type="GO" id="GO:0070025">
    <property type="term" value="F:carbon monoxide binding"/>
    <property type="evidence" value="ECO:0007669"/>
    <property type="project" value="TreeGrafter"/>
</dbReference>
<organism evidence="5 6">
    <name type="scientific">Rouxiella aceris</name>
    <dbReference type="NCBI Taxonomy" id="2703884"/>
    <lineage>
        <taxon>Bacteria</taxon>
        <taxon>Pseudomonadati</taxon>
        <taxon>Pseudomonadota</taxon>
        <taxon>Gammaproteobacteria</taxon>
        <taxon>Enterobacterales</taxon>
        <taxon>Yersiniaceae</taxon>
        <taxon>Rouxiella</taxon>
    </lineage>
</organism>
<dbReference type="NCBIfam" id="TIGR00075">
    <property type="entry name" value="hypD"/>
    <property type="match status" value="1"/>
</dbReference>
<sequence length="398" mass="44111">MQYVDEYRSPQMVTGLLKKIEQRVAELPFTAQRPMQIMEVCGGHTHAIFKFGLDKLLPPELEFIHGPGCPVCVLPMGRIDACCEIAAHPEVIFCTFGDAVRVPGKHGSLLQARAQGADVRVVYSPLDALKLARANPTREVVFFGLGFETTMPVTAVTLQQARREKIKNFTLFCQHISLIPTLQSLLQQPDVRIDAFLAPGHVSMIIGTEPYGFISERFGRPLVVSGFEPLDMLQSVLMLVEQFCQGRCETENQYRRVVPAQGNPLAQQAIAEVFKFGGDSEWRGLGVIADSGITLTDAYLDYDAERRFQPQKQQVSDDPRARCGEVLTGRCKPHQCPLFGSHCHPQNAFGALMVSSEGACAAWYQYRRQEVSLEPLAPADHSVTAGPSYPNQIHRTAL</sequence>
<dbReference type="Gene3D" id="3.40.50.11750">
    <property type="entry name" value="HypD, alpha/beta domain 1"/>
    <property type="match status" value="2"/>
</dbReference>
<keyword evidence="2" id="KW-0479">Metal-binding</keyword>
<comment type="similarity">
    <text evidence="1 4">Belongs to the HypD family.</text>
</comment>
<keyword evidence="3" id="KW-0408">Iron</keyword>
<gene>
    <name evidence="5" type="primary">hypD</name>
    <name evidence="5" type="ORF">GW590_18710</name>
</gene>
<dbReference type="GO" id="GO:0051539">
    <property type="term" value="F:4 iron, 4 sulfur cluster binding"/>
    <property type="evidence" value="ECO:0007669"/>
    <property type="project" value="TreeGrafter"/>
</dbReference>
<evidence type="ECO:0000256" key="3">
    <source>
        <dbReference type="ARBA" id="ARBA00023004"/>
    </source>
</evidence>
<dbReference type="InterPro" id="IPR002780">
    <property type="entry name" value="Hyd_form_HypD"/>
</dbReference>